<keyword evidence="1" id="KW-0812">Transmembrane</keyword>
<feature type="transmembrane region" description="Helical" evidence="1">
    <location>
        <begin position="32"/>
        <end position="51"/>
    </location>
</feature>
<dbReference type="EMBL" id="JELW01000002">
    <property type="protein sequence ID" value="EXV04594.1"/>
    <property type="molecule type" value="Genomic_DNA"/>
</dbReference>
<keyword evidence="1" id="KW-0472">Membrane</keyword>
<evidence type="ECO:0000313" key="2">
    <source>
        <dbReference type="EMBL" id="EXV04594.1"/>
    </source>
</evidence>
<evidence type="ECO:0000313" key="3">
    <source>
        <dbReference type="Proteomes" id="UP000030151"/>
    </source>
</evidence>
<organism evidence="2 3">
    <name type="scientific">Metarhizium robertsii</name>
    <dbReference type="NCBI Taxonomy" id="568076"/>
    <lineage>
        <taxon>Eukaryota</taxon>
        <taxon>Fungi</taxon>
        <taxon>Dikarya</taxon>
        <taxon>Ascomycota</taxon>
        <taxon>Pezizomycotina</taxon>
        <taxon>Sordariomycetes</taxon>
        <taxon>Hypocreomycetidae</taxon>
        <taxon>Hypocreales</taxon>
        <taxon>Clavicipitaceae</taxon>
        <taxon>Metarhizium</taxon>
    </lineage>
</organism>
<sequence length="303" mass="33917">MSPPTTRRSAASSVFSSSQLVPTGQITIIRRFIFRNGPFGAVLFVLAATLANHVRRVLVPWLGQFIWWHAIENMKLARSSPHYFVEESLSFTWSEVLFWVCCTVIGCFVLTGIQNGLVSEEGTSSHQKDTSSTPLLALDGEREVALGIHDMLCMAMSLTLMEGYYTQACFSAAYMYALSRLVVYGGAVERAFLWSCISERWLHAVFQCGLVLYWAYVHFLPTARSIARATGAGKPAMGMVHGIIWGGTAYLVRYSNKYFLFLELSDMLVTLGWMALGLVTVLLLKLETVLGWRDAKERDIQVR</sequence>
<feature type="transmembrane region" description="Helical" evidence="1">
    <location>
        <begin position="164"/>
        <end position="184"/>
    </location>
</feature>
<gene>
    <name evidence="2" type="ORF">X797_002275</name>
</gene>
<feature type="transmembrane region" description="Helical" evidence="1">
    <location>
        <begin position="96"/>
        <end position="118"/>
    </location>
</feature>
<feature type="transmembrane region" description="Helical" evidence="1">
    <location>
        <begin position="258"/>
        <end position="284"/>
    </location>
</feature>
<evidence type="ECO:0000256" key="1">
    <source>
        <dbReference type="SAM" id="Phobius"/>
    </source>
</evidence>
<keyword evidence="1" id="KW-1133">Transmembrane helix</keyword>
<reference evidence="2 3" key="1">
    <citation type="submission" date="2014-02" db="EMBL/GenBank/DDBJ databases">
        <title>The genome sequence of the entomopathogenic fungus Metarhizium robertsii ARSEF 2575.</title>
        <authorList>
            <person name="Giuliano Garisto Donzelli B."/>
            <person name="Roe B.A."/>
            <person name="Macmil S.L."/>
            <person name="Krasnoff S.B."/>
            <person name="Gibson D.M."/>
        </authorList>
    </citation>
    <scope>NUCLEOTIDE SEQUENCE [LARGE SCALE GENOMIC DNA]</scope>
    <source>
        <strain evidence="2 3">ARSEF 2575</strain>
    </source>
</reference>
<dbReference type="OrthoDB" id="5233297at2759"/>
<feature type="transmembrane region" description="Helical" evidence="1">
    <location>
        <begin position="204"/>
        <end position="223"/>
    </location>
</feature>
<dbReference type="HOGENOM" id="CLU_804310_0_0_1"/>
<name>A0A0A1V339_9HYPO</name>
<protein>
    <submittedName>
        <fullName evidence="2">Uncharacterized protein</fullName>
    </submittedName>
</protein>
<proteinExistence type="predicted"/>
<dbReference type="AlphaFoldDB" id="A0A0A1V339"/>
<accession>A0A0A1V339</accession>
<dbReference type="Proteomes" id="UP000030151">
    <property type="component" value="Unassembled WGS sequence"/>
</dbReference>
<feature type="transmembrane region" description="Helical" evidence="1">
    <location>
        <begin position="235"/>
        <end position="252"/>
    </location>
</feature>
<comment type="caution">
    <text evidence="2">The sequence shown here is derived from an EMBL/GenBank/DDBJ whole genome shotgun (WGS) entry which is preliminary data.</text>
</comment>